<comment type="caution">
    <text evidence="7">The sequence shown here is derived from an EMBL/GenBank/DDBJ whole genome shotgun (WGS) entry which is preliminary data.</text>
</comment>
<name>A0A7Z0QQZ3_9GAMM</name>
<evidence type="ECO:0000256" key="5">
    <source>
        <dbReference type="SAM" id="Phobius"/>
    </source>
</evidence>
<comment type="subcellular location">
    <subcellularLocation>
        <location evidence="1">Membrane</location>
        <topology evidence="1">Multi-pass membrane protein</topology>
    </subcellularLocation>
</comment>
<dbReference type="PANTHER" id="PTHR10037:SF62">
    <property type="entry name" value="SODIUM CHANNEL PROTEIN 60E"/>
    <property type="match status" value="1"/>
</dbReference>
<organism evidence="7 8">
    <name type="scientific">Luteimonas deserti</name>
    <dbReference type="NCBI Taxonomy" id="2752306"/>
    <lineage>
        <taxon>Bacteria</taxon>
        <taxon>Pseudomonadati</taxon>
        <taxon>Pseudomonadota</taxon>
        <taxon>Gammaproteobacteria</taxon>
        <taxon>Lysobacterales</taxon>
        <taxon>Lysobacteraceae</taxon>
        <taxon>Luteimonas</taxon>
    </lineage>
</organism>
<dbReference type="InterPro" id="IPR005821">
    <property type="entry name" value="Ion_trans_dom"/>
</dbReference>
<dbReference type="GO" id="GO:0001518">
    <property type="term" value="C:voltage-gated sodium channel complex"/>
    <property type="evidence" value="ECO:0007669"/>
    <property type="project" value="TreeGrafter"/>
</dbReference>
<sequence length="282" mass="31327">MRDTSVTEHHGLRGRLHTVIAHPRVQTGILVLIIVNAILLGMETSPRIVAAYGDLIRLADTAILAVFVTEIAIRLFVHRARFFTDPWSLFDFAVVTIALVPASGPFSVLRALRVLRVLRVLTIVPSMRRVVGALLGAVPGLLSIGMVLVLIYYVCAVIATNLFGAAFPDWFGNIGRSFYSLFQIMTLESWSMGISRPVMQEFPYAWAFFIPFILIATFTMLNLFIGVIVDAMQTVSEAEHADTLDALDRTQEHIEADVHAEVRALRDEIRSLRTLLEARAAP</sequence>
<evidence type="ECO:0000256" key="1">
    <source>
        <dbReference type="ARBA" id="ARBA00004141"/>
    </source>
</evidence>
<proteinExistence type="predicted"/>
<dbReference type="Gene3D" id="1.10.287.70">
    <property type="match status" value="1"/>
</dbReference>
<evidence type="ECO:0000256" key="2">
    <source>
        <dbReference type="ARBA" id="ARBA00022692"/>
    </source>
</evidence>
<dbReference type="Proteomes" id="UP000589896">
    <property type="component" value="Unassembled WGS sequence"/>
</dbReference>
<gene>
    <name evidence="7" type="ORF">H0E82_10740</name>
</gene>
<dbReference type="InterPro" id="IPR027359">
    <property type="entry name" value="Volt_channel_dom_sf"/>
</dbReference>
<reference evidence="7 8" key="1">
    <citation type="submission" date="2020-07" db="EMBL/GenBank/DDBJ databases">
        <title>isolation of Luteimonas sp. SJ-16.</title>
        <authorList>
            <person name="Huang X.-X."/>
            <person name="Xu L."/>
            <person name="Sun J.-Q."/>
        </authorList>
    </citation>
    <scope>NUCLEOTIDE SEQUENCE [LARGE SCALE GENOMIC DNA]</scope>
    <source>
        <strain evidence="7 8">SJ-16</strain>
    </source>
</reference>
<keyword evidence="3 5" id="KW-1133">Transmembrane helix</keyword>
<feature type="transmembrane region" description="Helical" evidence="5">
    <location>
        <begin position="89"/>
        <end position="109"/>
    </location>
</feature>
<protein>
    <submittedName>
        <fullName evidence="7">Ion transporter</fullName>
    </submittedName>
</protein>
<dbReference type="InterPro" id="IPR043203">
    <property type="entry name" value="VGCC_Ca_Na"/>
</dbReference>
<dbReference type="SUPFAM" id="SSF81324">
    <property type="entry name" value="Voltage-gated potassium channels"/>
    <property type="match status" value="1"/>
</dbReference>
<dbReference type="Pfam" id="PF00520">
    <property type="entry name" value="Ion_trans"/>
    <property type="match status" value="1"/>
</dbReference>
<keyword evidence="4 5" id="KW-0472">Membrane</keyword>
<dbReference type="AlphaFoldDB" id="A0A7Z0QQZ3"/>
<keyword evidence="8" id="KW-1185">Reference proteome</keyword>
<dbReference type="EMBL" id="JACCJZ010000017">
    <property type="protein sequence ID" value="NYZ63237.1"/>
    <property type="molecule type" value="Genomic_DNA"/>
</dbReference>
<dbReference type="Gene3D" id="1.20.120.350">
    <property type="entry name" value="Voltage-gated potassium channels. Chain C"/>
    <property type="match status" value="1"/>
</dbReference>
<evidence type="ECO:0000259" key="6">
    <source>
        <dbReference type="Pfam" id="PF00520"/>
    </source>
</evidence>
<evidence type="ECO:0000256" key="3">
    <source>
        <dbReference type="ARBA" id="ARBA00022989"/>
    </source>
</evidence>
<accession>A0A7Z0QQZ3</accession>
<evidence type="ECO:0000256" key="4">
    <source>
        <dbReference type="ARBA" id="ARBA00023136"/>
    </source>
</evidence>
<feature type="domain" description="Ion transport" evidence="6">
    <location>
        <begin position="26"/>
        <end position="238"/>
    </location>
</feature>
<keyword evidence="2 5" id="KW-0812">Transmembrane</keyword>
<dbReference type="PANTHER" id="PTHR10037">
    <property type="entry name" value="VOLTAGE-GATED CATION CHANNEL CALCIUM AND SODIUM"/>
    <property type="match status" value="1"/>
</dbReference>
<feature type="transmembrane region" description="Helical" evidence="5">
    <location>
        <begin position="130"/>
        <end position="154"/>
    </location>
</feature>
<dbReference type="GO" id="GO:0005248">
    <property type="term" value="F:voltage-gated sodium channel activity"/>
    <property type="evidence" value="ECO:0007669"/>
    <property type="project" value="TreeGrafter"/>
</dbReference>
<evidence type="ECO:0000313" key="7">
    <source>
        <dbReference type="EMBL" id="NYZ63237.1"/>
    </source>
</evidence>
<feature type="transmembrane region" description="Helical" evidence="5">
    <location>
        <begin position="204"/>
        <end position="229"/>
    </location>
</feature>
<feature type="transmembrane region" description="Helical" evidence="5">
    <location>
        <begin position="25"/>
        <end position="43"/>
    </location>
</feature>
<feature type="transmembrane region" description="Helical" evidence="5">
    <location>
        <begin position="55"/>
        <end position="77"/>
    </location>
</feature>
<evidence type="ECO:0000313" key="8">
    <source>
        <dbReference type="Proteomes" id="UP000589896"/>
    </source>
</evidence>
<dbReference type="RefSeq" id="WP_180545442.1">
    <property type="nucleotide sequence ID" value="NZ_JACCJZ010000017.1"/>
</dbReference>